<evidence type="ECO:0000313" key="3">
    <source>
        <dbReference type="Proteomes" id="UP000037267"/>
    </source>
</evidence>
<reference evidence="3" key="1">
    <citation type="submission" date="2015-07" db="EMBL/GenBank/DDBJ databases">
        <title>Draft genome sequence of the purine-degrading Gottschalkia purinilyticum DSM 1384 (formerly Clostridium purinilyticum).</title>
        <authorList>
            <person name="Poehlein A."/>
            <person name="Schiel-Bengelsdorf B."/>
            <person name="Bengelsdorf F.R."/>
            <person name="Daniel R."/>
            <person name="Duerre P."/>
        </authorList>
    </citation>
    <scope>NUCLEOTIDE SEQUENCE [LARGE SCALE GENOMIC DNA]</scope>
    <source>
        <strain evidence="3">DSM 1384</strain>
    </source>
</reference>
<dbReference type="GO" id="GO:0016747">
    <property type="term" value="F:acyltransferase activity, transferring groups other than amino-acyl groups"/>
    <property type="evidence" value="ECO:0007669"/>
    <property type="project" value="InterPro"/>
</dbReference>
<dbReference type="InterPro" id="IPR016181">
    <property type="entry name" value="Acyl_CoA_acyltransferase"/>
</dbReference>
<keyword evidence="2" id="KW-0808">Transferase</keyword>
<gene>
    <name evidence="2" type="ORF">CLPU_12c00030</name>
</gene>
<dbReference type="Gene3D" id="3.40.630.30">
    <property type="match status" value="1"/>
</dbReference>
<dbReference type="SUPFAM" id="SSF55729">
    <property type="entry name" value="Acyl-CoA N-acyltransferases (Nat)"/>
    <property type="match status" value="1"/>
</dbReference>
<dbReference type="AlphaFoldDB" id="A0A0L0W8U7"/>
<sequence>MDDLIFREFKMSDSKDLYSLIDCTWDFNRFIGNSEDTALATEIFFLISLYSSTYTQVIENDGKTVGLLFGRIDKEFNLLKKLKCNFIILRKLISFLFNKNEKLSSFSDLIKRGRDLTYMPKNLKKMFDGEITLFVVDSRCRGKGIGKSLMNNFIDICRDKNLKKTYLFTDTECNYGFYEAYGFKRIRERNYKYRIKDGDISIGNYI</sequence>
<dbReference type="InterPro" id="IPR000182">
    <property type="entry name" value="GNAT_dom"/>
</dbReference>
<dbReference type="EMBL" id="LGSS01000012">
    <property type="protein sequence ID" value="KNF07730.1"/>
    <property type="molecule type" value="Genomic_DNA"/>
</dbReference>
<dbReference type="PROSITE" id="PS51186">
    <property type="entry name" value="GNAT"/>
    <property type="match status" value="1"/>
</dbReference>
<protein>
    <submittedName>
        <fullName evidence="2">Acetyltransferase</fullName>
    </submittedName>
</protein>
<evidence type="ECO:0000313" key="2">
    <source>
        <dbReference type="EMBL" id="KNF07730.1"/>
    </source>
</evidence>
<dbReference type="RefSeq" id="WP_050355861.1">
    <property type="nucleotide sequence ID" value="NZ_LGSS01000012.1"/>
</dbReference>
<organism evidence="2 3">
    <name type="scientific">Gottschalkia purinilytica</name>
    <name type="common">Clostridium purinilyticum</name>
    <dbReference type="NCBI Taxonomy" id="1503"/>
    <lineage>
        <taxon>Bacteria</taxon>
        <taxon>Bacillati</taxon>
        <taxon>Bacillota</taxon>
        <taxon>Tissierellia</taxon>
        <taxon>Tissierellales</taxon>
        <taxon>Gottschalkiaceae</taxon>
        <taxon>Gottschalkia</taxon>
    </lineage>
</organism>
<accession>A0A0L0W8U7</accession>
<comment type="caution">
    <text evidence="2">The sequence shown here is derived from an EMBL/GenBank/DDBJ whole genome shotgun (WGS) entry which is preliminary data.</text>
</comment>
<name>A0A0L0W8U7_GOTPU</name>
<dbReference type="OrthoDB" id="2243440at2"/>
<dbReference type="STRING" id="1503.CLPU_12c00030"/>
<dbReference type="Proteomes" id="UP000037267">
    <property type="component" value="Unassembled WGS sequence"/>
</dbReference>
<keyword evidence="3" id="KW-1185">Reference proteome</keyword>
<dbReference type="CDD" id="cd04301">
    <property type="entry name" value="NAT_SF"/>
    <property type="match status" value="1"/>
</dbReference>
<dbReference type="Pfam" id="PF00583">
    <property type="entry name" value="Acetyltransf_1"/>
    <property type="match status" value="1"/>
</dbReference>
<feature type="domain" description="N-acetyltransferase" evidence="1">
    <location>
        <begin position="4"/>
        <end position="199"/>
    </location>
</feature>
<proteinExistence type="predicted"/>
<evidence type="ECO:0000259" key="1">
    <source>
        <dbReference type="PROSITE" id="PS51186"/>
    </source>
</evidence>